<name>A0A1S8KQL4_9LACT</name>
<dbReference type="EMBL" id="CP041626">
    <property type="protein sequence ID" value="QDO91875.1"/>
    <property type="molecule type" value="Genomic_DNA"/>
</dbReference>
<protein>
    <submittedName>
        <fullName evidence="2">DUF2969 family protein</fullName>
    </submittedName>
</protein>
<reference evidence="2 6" key="3">
    <citation type="submission" date="2019-07" db="EMBL/GenBank/DDBJ databases">
        <title>Genome assembly of a nasal isolate of Dolosigranulum pigrum from a chronic sinusitis patient.</title>
        <authorList>
            <person name="Baig S."/>
            <person name="Overballe-Petersen S."/>
            <person name="Kaspar U."/>
            <person name="Rendboe A."/>
            <person name="de Man T."/>
            <person name="Liu C."/>
            <person name="Price L.B."/>
            <person name="Stegger M."/>
            <person name="Becker K."/>
            <person name="Skytt Andersen P."/>
        </authorList>
    </citation>
    <scope>NUCLEOTIDE SEQUENCE [LARGE SCALE GENOMIC DNA]</scope>
    <source>
        <strain evidence="2 6">83VPs-KB5</strain>
    </source>
</reference>
<dbReference type="Proteomes" id="UP000190409">
    <property type="component" value="Unassembled WGS sequence"/>
</dbReference>
<evidence type="ECO:0000313" key="6">
    <source>
        <dbReference type="Proteomes" id="UP000315953"/>
    </source>
</evidence>
<dbReference type="EMBL" id="NAQV01000002">
    <property type="protein sequence ID" value="RAN65072.1"/>
    <property type="molecule type" value="Genomic_DNA"/>
</dbReference>
<dbReference type="Proteomes" id="UP000249099">
    <property type="component" value="Unassembled WGS sequence"/>
</dbReference>
<organism evidence="1 4">
    <name type="scientific">Dolosigranulum pigrum</name>
    <dbReference type="NCBI Taxonomy" id="29394"/>
    <lineage>
        <taxon>Bacteria</taxon>
        <taxon>Bacillati</taxon>
        <taxon>Bacillota</taxon>
        <taxon>Bacilli</taxon>
        <taxon>Lactobacillales</taxon>
        <taxon>Carnobacteriaceae</taxon>
        <taxon>Dolosigranulum</taxon>
    </lineage>
</organism>
<dbReference type="RefSeq" id="WP_077863353.1">
    <property type="nucleotide sequence ID" value="NZ_CP040419.1"/>
</dbReference>
<dbReference type="InterPro" id="IPR021351">
    <property type="entry name" value="DUF2969"/>
</dbReference>
<dbReference type="AlphaFoldDB" id="A0A1S8KQL4"/>
<evidence type="ECO:0000313" key="3">
    <source>
        <dbReference type="EMBL" id="RAN65072.1"/>
    </source>
</evidence>
<evidence type="ECO:0000313" key="1">
    <source>
        <dbReference type="EMBL" id="OOL82019.1"/>
    </source>
</evidence>
<reference evidence="1 4" key="1">
    <citation type="submission" date="2017-01" db="EMBL/GenBank/DDBJ databases">
        <title>Complete Genome Sequence of Dolosigranulum pigrum isolated from a Patient with interstitial lung disease.</title>
        <authorList>
            <person name="Mukhopadhyay R."/>
            <person name="Joaquin J."/>
            <person name="Hogue R."/>
            <person name="Fitzgerald S."/>
            <person name="Jospin G."/>
            <person name="Eisen J.A."/>
            <person name="Chaturvedi V."/>
        </authorList>
    </citation>
    <scope>NUCLEOTIDE SEQUENCE [LARGE SCALE GENOMIC DNA]</scope>
    <source>
        <strain evidence="1 4">15S00348</strain>
    </source>
</reference>
<accession>A0A1S8KQL4</accession>
<dbReference type="OrthoDB" id="2168536at2"/>
<evidence type="ECO:0000313" key="4">
    <source>
        <dbReference type="Proteomes" id="UP000190409"/>
    </source>
</evidence>
<evidence type="ECO:0000313" key="5">
    <source>
        <dbReference type="Proteomes" id="UP000249099"/>
    </source>
</evidence>
<dbReference type="Proteomes" id="UP000315953">
    <property type="component" value="Chromosome"/>
</dbReference>
<dbReference type="Pfam" id="PF11184">
    <property type="entry name" value="DUF2969"/>
    <property type="match status" value="1"/>
</dbReference>
<proteinExistence type="predicted"/>
<evidence type="ECO:0000313" key="2">
    <source>
        <dbReference type="EMBL" id="QDO91875.1"/>
    </source>
</evidence>
<dbReference type="EMBL" id="MUYF01000003">
    <property type="protein sequence ID" value="OOL82019.1"/>
    <property type="molecule type" value="Genomic_DNA"/>
</dbReference>
<reference evidence="3 5" key="2">
    <citation type="submission" date="2017-03" db="EMBL/GenBank/DDBJ databases">
        <title>wgs assembly of Dolosigranulum pigrum KPL CDC strains.</title>
        <authorList>
            <person name="Brugger S.D."/>
            <person name="Pettigrew M."/>
            <person name="Kong Y."/>
            <person name="Lemon K.P."/>
        </authorList>
    </citation>
    <scope>NUCLEOTIDE SEQUENCE [LARGE SCALE GENOMIC DNA]</scope>
    <source>
        <strain evidence="3 5">KPL1931_CDC4294-98</strain>
    </source>
</reference>
<sequence>MARNKTIEIDIRETSKNKGDVVDLELVTKKKVIGTIHQESPDQKVSILMASGKKRTAQTIDEAIEAVIAEYNLHDL</sequence>
<gene>
    <name evidence="3" type="ORF">B8A44_00715</name>
    <name evidence="1" type="ORF">BWX42_05715</name>
    <name evidence="2" type="ORF">FNV33_07460</name>
</gene>
<dbReference type="KEGG" id="dpm:FNV33_07460"/>